<name>A0A640KKE1_LEITA</name>
<feature type="compositionally biased region" description="Low complexity" evidence="1">
    <location>
        <begin position="223"/>
        <end position="238"/>
    </location>
</feature>
<organism evidence="2 3">
    <name type="scientific">Leishmania tarentolae</name>
    <name type="common">Sauroleishmania tarentolae</name>
    <dbReference type="NCBI Taxonomy" id="5689"/>
    <lineage>
        <taxon>Eukaryota</taxon>
        <taxon>Discoba</taxon>
        <taxon>Euglenozoa</taxon>
        <taxon>Kinetoplastea</taxon>
        <taxon>Metakinetoplastina</taxon>
        <taxon>Trypanosomatida</taxon>
        <taxon>Trypanosomatidae</taxon>
        <taxon>Leishmaniinae</taxon>
        <taxon>Leishmania</taxon>
        <taxon>lizard Leishmania</taxon>
    </lineage>
</organism>
<keyword evidence="3" id="KW-1185">Reference proteome</keyword>
<dbReference type="EMBL" id="BLBS01000039">
    <property type="protein sequence ID" value="GET90043.1"/>
    <property type="molecule type" value="Genomic_DNA"/>
</dbReference>
<feature type="compositionally biased region" description="Low complexity" evidence="1">
    <location>
        <begin position="486"/>
        <end position="497"/>
    </location>
</feature>
<feature type="region of interest" description="Disordered" evidence="1">
    <location>
        <begin position="314"/>
        <end position="337"/>
    </location>
</feature>
<comment type="caution">
    <text evidence="2">The sequence shown here is derived from an EMBL/GenBank/DDBJ whole genome shotgun (WGS) entry which is preliminary data.</text>
</comment>
<gene>
    <name evidence="2" type="ORF">LtaPh_2812800</name>
</gene>
<dbReference type="OrthoDB" id="267863at2759"/>
<reference evidence="2" key="1">
    <citation type="submission" date="2019-11" db="EMBL/GenBank/DDBJ databases">
        <title>Leishmania tarentolae CDS.</title>
        <authorList>
            <person name="Goto Y."/>
            <person name="Yamagishi J."/>
        </authorList>
    </citation>
    <scope>NUCLEOTIDE SEQUENCE [LARGE SCALE GENOMIC DNA]</scope>
    <source>
        <strain evidence="2">Parrot Tar II</strain>
    </source>
</reference>
<feature type="region of interest" description="Disordered" evidence="1">
    <location>
        <begin position="437"/>
        <end position="511"/>
    </location>
</feature>
<feature type="region of interest" description="Disordered" evidence="1">
    <location>
        <begin position="212"/>
        <end position="266"/>
    </location>
</feature>
<feature type="compositionally biased region" description="Low complexity" evidence="1">
    <location>
        <begin position="27"/>
        <end position="41"/>
    </location>
</feature>
<dbReference type="VEuPathDB" id="TriTrypDB:LtaPh_2812800"/>
<feature type="region of interest" description="Disordered" evidence="1">
    <location>
        <begin position="14"/>
        <end position="44"/>
    </location>
</feature>
<accession>A0A640KKE1</accession>
<sequence>MQYHVQFSAAPACTASDLNGGEGVRGTAASPSTSSAPATSSVAHCQATGRGSDIGVTVGQGLLSGRRIAVRVAPPPPSNATPIVHIPSNAGGGIGGGATHGHSDDRLSGGIHKNVSASSSSPAACGFPPSMANIASSSINASSAYGKGIVRISELRRQGVSSVESGLRLATLQGSLSVSASTSTHRGGAAHAGGSEDGGDFYGRSAVHVALSKRRTRQRVSPTRTATISASASSSTRTRGGRRGTSTSGGGRRRGRGSSGGSRASTVVALRDDGQLCDYRWFTARGRRCFVYDGRTYKGSSAHRMWEKVKEAARQRGLSQPPAVAASRTSASPRARGGADLNVRYSAEATRSTVSRAHQSSARARFAADQALTSQQEKRRSTAVSPALVDEATHAGALSPSQLPEEWRTLMGELGLMPDVDGGAMESSGEGCLVKVTAGTQPPVDSPSNRSARPPPHRDHLSAGGAVTEGVIEVSDSNSTRDDTATSDSDTSSSLSSAVSPAERNNDAGRGQCCASTLATSASLQWPATSYFSDASSEWSSTSSFSRSPARPPSSISSSSPKRKRGKQEPGTGQAVTIATSGVPARLRRYHGVQVVVHDGWAYPVDVYASQQQQQSERKGEQVGRTVPDVDSRGATLATVNGSPAGASSDCTSAPCSVDDVPLADLYREAMGAQTHVAPAPQPFRPELVGVPLSSSKASAGLSVVNGSGTAVPVRPVAVSRVAQGHLLSNSTALRHSVSMGCTSPFSGADDRLDNFNTEDCAGMFVTGEEIGGFRYDG</sequence>
<dbReference type="AlphaFoldDB" id="A0A640KKE1"/>
<feature type="region of interest" description="Disordered" evidence="1">
    <location>
        <begin position="367"/>
        <end position="386"/>
    </location>
</feature>
<feature type="compositionally biased region" description="Low complexity" evidence="1">
    <location>
        <begin position="321"/>
        <end position="337"/>
    </location>
</feature>
<evidence type="ECO:0000256" key="1">
    <source>
        <dbReference type="SAM" id="MobiDB-lite"/>
    </source>
</evidence>
<feature type="compositionally biased region" description="Low complexity" evidence="1">
    <location>
        <begin position="537"/>
        <end position="560"/>
    </location>
</feature>
<dbReference type="Proteomes" id="UP000419144">
    <property type="component" value="Unassembled WGS sequence"/>
</dbReference>
<evidence type="ECO:0000313" key="3">
    <source>
        <dbReference type="Proteomes" id="UP000419144"/>
    </source>
</evidence>
<protein>
    <submittedName>
        <fullName evidence="2">Uncharacterized protein</fullName>
    </submittedName>
</protein>
<evidence type="ECO:0000313" key="2">
    <source>
        <dbReference type="EMBL" id="GET90043.1"/>
    </source>
</evidence>
<feature type="region of interest" description="Disordered" evidence="1">
    <location>
        <begin position="537"/>
        <end position="579"/>
    </location>
</feature>
<proteinExistence type="predicted"/>